<dbReference type="PROSITE" id="PS50198">
    <property type="entry name" value="PPIC_PPIASE_2"/>
    <property type="match status" value="1"/>
</dbReference>
<dbReference type="Proteomes" id="UP001416858">
    <property type="component" value="Unassembled WGS sequence"/>
</dbReference>
<name>A0ABP9VUF7_9BACT</name>
<keyword evidence="2" id="KW-0732">Signal</keyword>
<evidence type="ECO:0000313" key="4">
    <source>
        <dbReference type="EMBL" id="GAA5508769.1"/>
    </source>
</evidence>
<dbReference type="InterPro" id="IPR046357">
    <property type="entry name" value="PPIase_dom_sf"/>
</dbReference>
<dbReference type="PANTHER" id="PTHR47245">
    <property type="entry name" value="PEPTIDYLPROLYL ISOMERASE"/>
    <property type="match status" value="1"/>
</dbReference>
<evidence type="ECO:0000256" key="1">
    <source>
        <dbReference type="PROSITE-ProRule" id="PRU00278"/>
    </source>
</evidence>
<dbReference type="InterPro" id="IPR023058">
    <property type="entry name" value="PPIase_PpiC_CS"/>
</dbReference>
<organism evidence="4 5">
    <name type="scientific">Novipirellula caenicola</name>
    <dbReference type="NCBI Taxonomy" id="1536901"/>
    <lineage>
        <taxon>Bacteria</taxon>
        <taxon>Pseudomonadati</taxon>
        <taxon>Planctomycetota</taxon>
        <taxon>Planctomycetia</taxon>
        <taxon>Pirellulales</taxon>
        <taxon>Pirellulaceae</taxon>
        <taxon>Novipirellula</taxon>
    </lineage>
</organism>
<reference evidence="4 5" key="1">
    <citation type="submission" date="2024-02" db="EMBL/GenBank/DDBJ databases">
        <title>Rhodopirellula caenicola NBRC 110016.</title>
        <authorList>
            <person name="Ichikawa N."/>
            <person name="Katano-Makiyama Y."/>
            <person name="Hidaka K."/>
        </authorList>
    </citation>
    <scope>NUCLEOTIDE SEQUENCE [LARGE SCALE GENOMIC DNA]</scope>
    <source>
        <strain evidence="4 5">NBRC 110016</strain>
    </source>
</reference>
<evidence type="ECO:0000259" key="3">
    <source>
        <dbReference type="PROSITE" id="PS50198"/>
    </source>
</evidence>
<dbReference type="EMBL" id="BAABRO010000011">
    <property type="protein sequence ID" value="GAA5508769.1"/>
    <property type="molecule type" value="Genomic_DNA"/>
</dbReference>
<evidence type="ECO:0000256" key="2">
    <source>
        <dbReference type="SAM" id="SignalP"/>
    </source>
</evidence>
<gene>
    <name evidence="4" type="primary">surA_1</name>
    <name evidence="4" type="ORF">Rcae01_04238</name>
</gene>
<proteinExistence type="predicted"/>
<keyword evidence="5" id="KW-1185">Reference proteome</keyword>
<protein>
    <submittedName>
        <fullName evidence="4">Chaperone SurA</fullName>
    </submittedName>
</protein>
<sequence>MISFPKIAYPFLVALVVVCPATFAEDPWKPEDPFAAINGEPIFLGELNLVLVQRVGVDKFNRLDMRVKQAAAALLVRRHLALRALHQQGGEALAAIVDRQMDALENELKRRGSDLSQYAKERLSTEKAVRDDLDFNISWRQYLKSRLTEANLERFFESRKATYGGGRWEVSQIFVSVDPADSEAVQSVHNSLSELVSEIRAADDVNQAFAAAARDHSDSVSAGDGGSMGWVEKDGDLPTKVMQAVRSTKPNEVSDPVLSPLGMHVVLVHQFEEKPIKFSDLSDVAPVRRDAANALLDYLIQTQQDARVSWLIKSLEPPAMDVTSPDAASVGN</sequence>
<dbReference type="PANTHER" id="PTHR47245:SF2">
    <property type="entry name" value="PEPTIDYL-PROLYL CIS-TRANS ISOMERASE HP_0175-RELATED"/>
    <property type="match status" value="1"/>
</dbReference>
<comment type="caution">
    <text evidence="4">The sequence shown here is derived from an EMBL/GenBank/DDBJ whole genome shotgun (WGS) entry which is preliminary data.</text>
</comment>
<dbReference type="PROSITE" id="PS01096">
    <property type="entry name" value="PPIC_PPIASE_1"/>
    <property type="match status" value="1"/>
</dbReference>
<accession>A0ABP9VUF7</accession>
<feature type="domain" description="PpiC" evidence="3">
    <location>
        <begin position="165"/>
        <end position="270"/>
    </location>
</feature>
<dbReference type="SUPFAM" id="SSF54534">
    <property type="entry name" value="FKBP-like"/>
    <property type="match status" value="1"/>
</dbReference>
<feature type="signal peptide" evidence="2">
    <location>
        <begin position="1"/>
        <end position="24"/>
    </location>
</feature>
<dbReference type="InterPro" id="IPR050245">
    <property type="entry name" value="PrsA_foldase"/>
</dbReference>
<dbReference type="Pfam" id="PF00639">
    <property type="entry name" value="Rotamase"/>
    <property type="match status" value="1"/>
</dbReference>
<keyword evidence="1" id="KW-0697">Rotamase</keyword>
<dbReference type="RefSeq" id="WP_345685532.1">
    <property type="nucleotide sequence ID" value="NZ_BAABRO010000011.1"/>
</dbReference>
<dbReference type="InterPro" id="IPR027304">
    <property type="entry name" value="Trigger_fact/SurA_dom_sf"/>
</dbReference>
<feature type="chain" id="PRO_5045196391" evidence="2">
    <location>
        <begin position="25"/>
        <end position="332"/>
    </location>
</feature>
<dbReference type="Gene3D" id="3.10.50.40">
    <property type="match status" value="1"/>
</dbReference>
<evidence type="ECO:0000313" key="5">
    <source>
        <dbReference type="Proteomes" id="UP001416858"/>
    </source>
</evidence>
<keyword evidence="1" id="KW-0413">Isomerase</keyword>
<dbReference type="SUPFAM" id="SSF109998">
    <property type="entry name" value="Triger factor/SurA peptide-binding domain-like"/>
    <property type="match status" value="1"/>
</dbReference>
<dbReference type="InterPro" id="IPR000297">
    <property type="entry name" value="PPIase_PpiC"/>
</dbReference>